<dbReference type="EMBL" id="JAGRRH010000016">
    <property type="protein sequence ID" value="KAG7355048.1"/>
    <property type="molecule type" value="Genomic_DNA"/>
</dbReference>
<feature type="transmembrane region" description="Helical" evidence="1">
    <location>
        <begin position="204"/>
        <end position="223"/>
    </location>
</feature>
<feature type="transmembrane region" description="Helical" evidence="1">
    <location>
        <begin position="166"/>
        <end position="184"/>
    </location>
</feature>
<keyword evidence="1" id="KW-0472">Membrane</keyword>
<keyword evidence="1" id="KW-0812">Transmembrane</keyword>
<feature type="transmembrane region" description="Helical" evidence="1">
    <location>
        <begin position="134"/>
        <end position="154"/>
    </location>
</feature>
<proteinExistence type="predicted"/>
<dbReference type="AlphaFoldDB" id="A0A9K3PPU0"/>
<reference evidence="2" key="2">
    <citation type="submission" date="2021-04" db="EMBL/GenBank/DDBJ databases">
        <authorList>
            <person name="Podell S."/>
        </authorList>
    </citation>
    <scope>NUCLEOTIDE SEQUENCE</scope>
    <source>
        <strain evidence="2">Hildebrandi</strain>
    </source>
</reference>
<evidence type="ECO:0000256" key="1">
    <source>
        <dbReference type="SAM" id="Phobius"/>
    </source>
</evidence>
<sequence>MTKDNKEVTFSNRKPTVIRPLLDANEDEDDGKEEHQMKVVASNPDMLFKTPGEFTCDHKPLDFHAKFALRWLTTFAIQVGLLTVGRKIASYHKYFGRLGMIGAFGNAGGMFWLAIYDLLYPMKNTDRPSDFTPFMFLVAVKLTLCLSFSLHALLQKQQQDIEQHMIWMFRGFITSFTTPVIRFYPMVLRKIAGKECFDMHRDKMVMGAMFVSELCSVVIITWLKRRRSPNFGTRS</sequence>
<protein>
    <submittedName>
        <fullName evidence="2">Uncharacterized protein</fullName>
    </submittedName>
</protein>
<comment type="caution">
    <text evidence="2">The sequence shown here is derived from an EMBL/GenBank/DDBJ whole genome shotgun (WGS) entry which is preliminary data.</text>
</comment>
<name>A0A9K3PPU0_9STRA</name>
<dbReference type="Proteomes" id="UP000693970">
    <property type="component" value="Unassembled WGS sequence"/>
</dbReference>
<keyword evidence="1" id="KW-1133">Transmembrane helix</keyword>
<keyword evidence="3" id="KW-1185">Reference proteome</keyword>
<evidence type="ECO:0000313" key="2">
    <source>
        <dbReference type="EMBL" id="KAG7355048.1"/>
    </source>
</evidence>
<gene>
    <name evidence="2" type="ORF">IV203_004404</name>
</gene>
<accession>A0A9K3PPU0</accession>
<reference evidence="2" key="1">
    <citation type="journal article" date="2021" name="Sci. Rep.">
        <title>Diploid genomic architecture of Nitzschia inconspicua, an elite biomass production diatom.</title>
        <authorList>
            <person name="Oliver A."/>
            <person name="Podell S."/>
            <person name="Pinowska A."/>
            <person name="Traller J.C."/>
            <person name="Smith S.R."/>
            <person name="McClure R."/>
            <person name="Beliaev A."/>
            <person name="Bohutskyi P."/>
            <person name="Hill E.A."/>
            <person name="Rabines A."/>
            <person name="Zheng H."/>
            <person name="Allen L.Z."/>
            <person name="Kuo A."/>
            <person name="Grigoriev I.V."/>
            <person name="Allen A.E."/>
            <person name="Hazlebeck D."/>
            <person name="Allen E.E."/>
        </authorList>
    </citation>
    <scope>NUCLEOTIDE SEQUENCE</scope>
    <source>
        <strain evidence="2">Hildebrandi</strain>
    </source>
</reference>
<evidence type="ECO:0000313" key="3">
    <source>
        <dbReference type="Proteomes" id="UP000693970"/>
    </source>
</evidence>
<organism evidence="2 3">
    <name type="scientific">Nitzschia inconspicua</name>
    <dbReference type="NCBI Taxonomy" id="303405"/>
    <lineage>
        <taxon>Eukaryota</taxon>
        <taxon>Sar</taxon>
        <taxon>Stramenopiles</taxon>
        <taxon>Ochrophyta</taxon>
        <taxon>Bacillariophyta</taxon>
        <taxon>Bacillariophyceae</taxon>
        <taxon>Bacillariophycidae</taxon>
        <taxon>Bacillariales</taxon>
        <taxon>Bacillariaceae</taxon>
        <taxon>Nitzschia</taxon>
    </lineage>
</organism>
<feature type="transmembrane region" description="Helical" evidence="1">
    <location>
        <begin position="94"/>
        <end position="114"/>
    </location>
</feature>